<feature type="compositionally biased region" description="Polar residues" evidence="1">
    <location>
        <begin position="230"/>
        <end position="246"/>
    </location>
</feature>
<dbReference type="PANTHER" id="PTHR44376">
    <property type="entry name" value="TRANSCRIPTIONAL REGULATOR OF FILAMENTOUS GROWTH FLO8"/>
    <property type="match status" value="1"/>
</dbReference>
<feature type="region of interest" description="Disordered" evidence="1">
    <location>
        <begin position="566"/>
        <end position="587"/>
    </location>
</feature>
<comment type="caution">
    <text evidence="2">The sequence shown here is derived from an EMBL/GenBank/DDBJ whole genome shotgun (WGS) entry which is preliminary data.</text>
</comment>
<dbReference type="Proteomes" id="UP001157974">
    <property type="component" value="Unassembled WGS sequence"/>
</dbReference>
<dbReference type="InterPro" id="IPR044716">
    <property type="entry name" value="LEUNIG-like"/>
</dbReference>
<feature type="region of interest" description="Disordered" evidence="1">
    <location>
        <begin position="129"/>
        <end position="152"/>
    </location>
</feature>
<feature type="compositionally biased region" description="Low complexity" evidence="1">
    <location>
        <begin position="450"/>
        <end position="464"/>
    </location>
</feature>
<organism evidence="2 3">
    <name type="scientific">Rhodosorus marinus</name>
    <dbReference type="NCBI Taxonomy" id="101924"/>
    <lineage>
        <taxon>Eukaryota</taxon>
        <taxon>Rhodophyta</taxon>
        <taxon>Stylonematophyceae</taxon>
        <taxon>Stylonematales</taxon>
        <taxon>Stylonemataceae</taxon>
        <taxon>Rhodosorus</taxon>
    </lineage>
</organism>
<dbReference type="EMBL" id="JAMWBK010000006">
    <property type="protein sequence ID" value="KAJ8904336.1"/>
    <property type="molecule type" value="Genomic_DNA"/>
</dbReference>
<evidence type="ECO:0008006" key="4">
    <source>
        <dbReference type="Google" id="ProtNLM"/>
    </source>
</evidence>
<keyword evidence="3" id="KW-1185">Reference proteome</keyword>
<sequence length="587" mass="62553">MNSAYPVDSSDEILSSYIYDYLTKRGFAKTASALKDEVESITPSDRAEKCRLQLPTVDTPSGFLFEWFGMFWDVFSSRYKLAMTDKDAQAGKAEGVVPHDQMQPIEQRTEFNVQGFGNHNQRQRIADMMGNAPGPGRPEFSPSASLPGTEANPLHGVLGSSDIRAQQGQDGIGIGNALGFGGNRYPVQGNGRTSASKKARDAKTTAVSDEQNMSEESKKLDGTNAAEASIHTSNLGRKRSQNQSTAAAKRGRSNSAALESTSTRGAAGENRSVHRNAILAATQAAVQAAAEAGEQLPNDAKPLCLTGQGLLYSQDEQYKLWPGGKVLPALPGELTDEATESLFRSVLSSRTIMKSPEPTNPTDENMFLMGVDRKAGDSVSSRSAVGEGLVPMMMGMNDKTIESATVENKVGSLLKEAGQKMAGRGRPRTVEQDTSAGALERPRSRGGKRAGAAAQRHQATTPRTAMMSGMAAAGQQRGLANEIAKQSSKSNVAAGRMPDETDFFGSLSGSVGVGRNSNAGTDMVNNFHQSINFDGMQMRKGVADDTVLENFFGNGGDDGMSMIAEIPDTPGFKSEGQLEISTNRRNQ</sequence>
<evidence type="ECO:0000313" key="2">
    <source>
        <dbReference type="EMBL" id="KAJ8904336.1"/>
    </source>
</evidence>
<feature type="region of interest" description="Disordered" evidence="1">
    <location>
        <begin position="418"/>
        <end position="464"/>
    </location>
</feature>
<reference evidence="2 3" key="1">
    <citation type="journal article" date="2023" name="Nat. Commun.">
        <title>Origin of minicircular mitochondrial genomes in red algae.</title>
        <authorList>
            <person name="Lee Y."/>
            <person name="Cho C.H."/>
            <person name="Lee Y.M."/>
            <person name="Park S.I."/>
            <person name="Yang J.H."/>
            <person name="West J.A."/>
            <person name="Bhattacharya D."/>
            <person name="Yoon H.S."/>
        </authorList>
    </citation>
    <scope>NUCLEOTIDE SEQUENCE [LARGE SCALE GENOMIC DNA]</scope>
    <source>
        <strain evidence="2 3">CCMP1338</strain>
        <tissue evidence="2">Whole cell</tissue>
    </source>
</reference>
<gene>
    <name evidence="2" type="ORF">NDN08_000857</name>
</gene>
<proteinExistence type="predicted"/>
<accession>A0AAV8US79</accession>
<evidence type="ECO:0000313" key="3">
    <source>
        <dbReference type="Proteomes" id="UP001157974"/>
    </source>
</evidence>
<feature type="compositionally biased region" description="Polar residues" evidence="1">
    <location>
        <begin position="253"/>
        <end position="264"/>
    </location>
</feature>
<protein>
    <recommendedName>
        <fullName evidence="4">LisH domain-containing protein</fullName>
    </recommendedName>
</protein>
<dbReference type="GO" id="GO:0003714">
    <property type="term" value="F:transcription corepressor activity"/>
    <property type="evidence" value="ECO:0007669"/>
    <property type="project" value="InterPro"/>
</dbReference>
<dbReference type="AlphaFoldDB" id="A0AAV8US79"/>
<name>A0AAV8US79_9RHOD</name>
<dbReference type="PANTHER" id="PTHR44376:SF5">
    <property type="entry name" value="TRANSCRIPTIONAL COREPRESSOR LEUNIG ISOFORM X1"/>
    <property type="match status" value="1"/>
</dbReference>
<dbReference type="InterPro" id="IPR006594">
    <property type="entry name" value="LisH"/>
</dbReference>
<feature type="region of interest" description="Disordered" evidence="1">
    <location>
        <begin position="185"/>
        <end position="271"/>
    </location>
</feature>
<evidence type="ECO:0000256" key="1">
    <source>
        <dbReference type="SAM" id="MobiDB-lite"/>
    </source>
</evidence>
<dbReference type="PROSITE" id="PS50896">
    <property type="entry name" value="LISH"/>
    <property type="match status" value="1"/>
</dbReference>